<keyword evidence="3" id="KW-1185">Reference proteome</keyword>
<dbReference type="SUPFAM" id="SSF48403">
    <property type="entry name" value="Ankyrin repeat"/>
    <property type="match status" value="1"/>
</dbReference>
<feature type="compositionally biased region" description="Low complexity" evidence="1">
    <location>
        <begin position="102"/>
        <end position="114"/>
    </location>
</feature>
<dbReference type="InterPro" id="IPR036770">
    <property type="entry name" value="Ankyrin_rpt-contain_sf"/>
</dbReference>
<proteinExistence type="predicted"/>
<reference evidence="2 3" key="1">
    <citation type="submission" date="2021-02" db="EMBL/GenBank/DDBJ databases">
        <title>Safari Cat Assemblies.</title>
        <authorList>
            <person name="Bredemeyer K.R."/>
            <person name="Murphy W.J."/>
        </authorList>
    </citation>
    <scope>NUCLEOTIDE SEQUENCE [LARGE SCALE GENOMIC DNA]</scope>
</reference>
<accession>A0ABI7Y7C1</accession>
<name>A0ABI7Y7C1_FELCA</name>
<evidence type="ECO:0000256" key="1">
    <source>
        <dbReference type="SAM" id="MobiDB-lite"/>
    </source>
</evidence>
<organism evidence="2 3">
    <name type="scientific">Felis catus</name>
    <name type="common">Cat</name>
    <name type="synonym">Felis silvestris catus</name>
    <dbReference type="NCBI Taxonomy" id="9685"/>
    <lineage>
        <taxon>Eukaryota</taxon>
        <taxon>Metazoa</taxon>
        <taxon>Chordata</taxon>
        <taxon>Craniata</taxon>
        <taxon>Vertebrata</taxon>
        <taxon>Euteleostomi</taxon>
        <taxon>Mammalia</taxon>
        <taxon>Eutheria</taxon>
        <taxon>Laurasiatheria</taxon>
        <taxon>Carnivora</taxon>
        <taxon>Feliformia</taxon>
        <taxon>Felidae</taxon>
        <taxon>Felinae</taxon>
        <taxon>Felis</taxon>
    </lineage>
</organism>
<evidence type="ECO:0008006" key="4">
    <source>
        <dbReference type="Google" id="ProtNLM"/>
    </source>
</evidence>
<reference evidence="2" key="2">
    <citation type="submission" date="2025-08" db="UniProtKB">
        <authorList>
            <consortium name="Ensembl"/>
        </authorList>
    </citation>
    <scope>IDENTIFICATION</scope>
    <source>
        <strain evidence="2">breed Abyssinian</strain>
    </source>
</reference>
<dbReference type="Proteomes" id="UP000823872">
    <property type="component" value="Chromosome D4"/>
</dbReference>
<feature type="compositionally biased region" description="Basic residues" evidence="1">
    <location>
        <begin position="115"/>
        <end position="128"/>
    </location>
</feature>
<evidence type="ECO:0000313" key="3">
    <source>
        <dbReference type="Proteomes" id="UP000823872"/>
    </source>
</evidence>
<protein>
    <recommendedName>
        <fullName evidence="4">Cyclin dependent kinase inhibitor 2B</fullName>
    </recommendedName>
</protein>
<feature type="region of interest" description="Disordered" evidence="1">
    <location>
        <begin position="84"/>
        <end position="159"/>
    </location>
</feature>
<dbReference type="Ensembl" id="ENSFCTT00005042434.1">
    <property type="protein sequence ID" value="ENSFCTP00005030169.1"/>
    <property type="gene ID" value="ENSFCTG00005014889.1"/>
</dbReference>
<sequence>MREEDKGMLRGGGDGAGLANASARGQVDTVQQLLEAGADPNGVNRFGRRPIQVAGALGPRRQGAQECRGAASVGRDWDRDLHRRPFFSLPGGHDDGQRPRGRAAAAPRRGPQLRGSRHPHPTCARRRPGGVPGHAGGAAPSRGAAGCARCLGPPARGPG</sequence>
<gene>
    <name evidence="2" type="primary">CDKN2B</name>
</gene>
<evidence type="ECO:0000313" key="2">
    <source>
        <dbReference type="Ensembl" id="ENSFCTP00005030169.1"/>
    </source>
</evidence>
<feature type="compositionally biased region" description="Low complexity" evidence="1">
    <location>
        <begin position="137"/>
        <end position="150"/>
    </location>
</feature>
<dbReference type="GeneTree" id="ENSGT00940000165099"/>
<reference evidence="2" key="3">
    <citation type="submission" date="2025-09" db="UniProtKB">
        <authorList>
            <consortium name="Ensembl"/>
        </authorList>
    </citation>
    <scope>IDENTIFICATION</scope>
    <source>
        <strain evidence="2">breed Abyssinian</strain>
    </source>
</reference>
<feature type="region of interest" description="Disordered" evidence="1">
    <location>
        <begin position="1"/>
        <end position="22"/>
    </location>
</feature>
<dbReference type="Gene3D" id="1.25.40.20">
    <property type="entry name" value="Ankyrin repeat-containing domain"/>
    <property type="match status" value="1"/>
</dbReference>